<feature type="region of interest" description="Disordered" evidence="11">
    <location>
        <begin position="1"/>
        <end position="56"/>
    </location>
</feature>
<comment type="function">
    <text evidence="10">Critical mediator, in cooperation with CASP4, of endoplasmic reticulum-stress induced apoptosis. Required or the activation of CASP4 following endoplasmic reticulum stress.</text>
</comment>
<dbReference type="AlphaFoldDB" id="A0A9X0CTS7"/>
<evidence type="ECO:0000256" key="11">
    <source>
        <dbReference type="SAM" id="MobiDB-lite"/>
    </source>
</evidence>
<dbReference type="Pfam" id="PF10151">
    <property type="entry name" value="TMEM214"/>
    <property type="match status" value="1"/>
</dbReference>
<sequence length="299" mass="32949">MSSHDAAANYCPKSKMASNGKWEVVGKGGKKRASNEGKKNKVKASDMPKADIHNPLGESKTIYQALKHPKVPVTELGNGHVKHTSDISEEMPAVLGEKVAEQAPDVKKLSAGIIGGKKKTASTKPQKTDEEFLQEALAKLDLDELTAMLTNLESSFPSNPSIWLIDISAHLQLKLKGVPQKDPVFEDKPADYPMCLVPAPLKTFFNDLLKKCTEPTLKLIYQRSVENMVQELSKGSSAYGDQIMVQFIVQRQPQITLENLKEVQEMLAARKTRMREALTLMWCAGQLPEKDLAQGLTGL</sequence>
<accession>A0A9X0CTS7</accession>
<keyword evidence="13" id="KW-1185">Reference proteome</keyword>
<protein>
    <submittedName>
        <fullName evidence="12">Uncharacterized protein</fullName>
    </submittedName>
</protein>
<dbReference type="GO" id="GO:0005789">
    <property type="term" value="C:endoplasmic reticulum membrane"/>
    <property type="evidence" value="ECO:0007669"/>
    <property type="project" value="UniProtKB-SubCell"/>
</dbReference>
<dbReference type="InterPro" id="IPR019308">
    <property type="entry name" value="TMEM214"/>
</dbReference>
<comment type="subcellular location">
    <subcellularLocation>
        <location evidence="1">Endoplasmic reticulum membrane</location>
        <topology evidence="1">Multi-pass membrane protein</topology>
    </subcellularLocation>
</comment>
<reference evidence="12" key="1">
    <citation type="submission" date="2023-01" db="EMBL/GenBank/DDBJ databases">
        <title>Genome assembly of the deep-sea coral Lophelia pertusa.</title>
        <authorList>
            <person name="Herrera S."/>
            <person name="Cordes E."/>
        </authorList>
    </citation>
    <scope>NUCLEOTIDE SEQUENCE</scope>
    <source>
        <strain evidence="12">USNM1676648</strain>
        <tissue evidence="12">Polyp</tissue>
    </source>
</reference>
<keyword evidence="9" id="KW-0325">Glycoprotein</keyword>
<keyword evidence="4" id="KW-0812">Transmembrane</keyword>
<evidence type="ECO:0000256" key="5">
    <source>
        <dbReference type="ARBA" id="ARBA00022703"/>
    </source>
</evidence>
<evidence type="ECO:0000256" key="6">
    <source>
        <dbReference type="ARBA" id="ARBA00022824"/>
    </source>
</evidence>
<evidence type="ECO:0000313" key="12">
    <source>
        <dbReference type="EMBL" id="KAJ7373918.1"/>
    </source>
</evidence>
<evidence type="ECO:0000256" key="8">
    <source>
        <dbReference type="ARBA" id="ARBA00023136"/>
    </source>
</evidence>
<evidence type="ECO:0000256" key="9">
    <source>
        <dbReference type="ARBA" id="ARBA00023180"/>
    </source>
</evidence>
<evidence type="ECO:0000256" key="1">
    <source>
        <dbReference type="ARBA" id="ARBA00004477"/>
    </source>
</evidence>
<evidence type="ECO:0000256" key="4">
    <source>
        <dbReference type="ARBA" id="ARBA00022692"/>
    </source>
</evidence>
<dbReference type="GO" id="GO:0006915">
    <property type="term" value="P:apoptotic process"/>
    <property type="evidence" value="ECO:0007669"/>
    <property type="project" value="UniProtKB-KW"/>
</dbReference>
<comment type="similarity">
    <text evidence="2">Belongs to the TMEM214 family.</text>
</comment>
<keyword evidence="7" id="KW-1133">Transmembrane helix</keyword>
<comment type="subunit">
    <text evidence="3">Constitutively interacts with CASP4; required for the localization of procaspase 4 to the ER.</text>
</comment>
<dbReference type="PANTHER" id="PTHR13448">
    <property type="entry name" value="TRANSMEMBRANE PROTEIN 214"/>
    <property type="match status" value="1"/>
</dbReference>
<evidence type="ECO:0000256" key="10">
    <source>
        <dbReference type="ARBA" id="ARBA00024938"/>
    </source>
</evidence>
<keyword evidence="5" id="KW-0053">Apoptosis</keyword>
<dbReference type="EMBL" id="MU826829">
    <property type="protein sequence ID" value="KAJ7373918.1"/>
    <property type="molecule type" value="Genomic_DNA"/>
</dbReference>
<name>A0A9X0CTS7_9CNID</name>
<gene>
    <name evidence="12" type="ORF">OS493_009243</name>
</gene>
<evidence type="ECO:0000313" key="13">
    <source>
        <dbReference type="Proteomes" id="UP001163046"/>
    </source>
</evidence>
<feature type="compositionally biased region" description="Basic and acidic residues" evidence="11">
    <location>
        <begin position="33"/>
        <end position="52"/>
    </location>
</feature>
<proteinExistence type="inferred from homology"/>
<comment type="caution">
    <text evidence="12">The sequence shown here is derived from an EMBL/GenBank/DDBJ whole genome shotgun (WGS) entry which is preliminary data.</text>
</comment>
<evidence type="ECO:0000256" key="3">
    <source>
        <dbReference type="ARBA" id="ARBA00011720"/>
    </source>
</evidence>
<evidence type="ECO:0000256" key="7">
    <source>
        <dbReference type="ARBA" id="ARBA00022989"/>
    </source>
</evidence>
<dbReference type="GO" id="GO:0005794">
    <property type="term" value="C:Golgi apparatus"/>
    <property type="evidence" value="ECO:0007669"/>
    <property type="project" value="TreeGrafter"/>
</dbReference>
<evidence type="ECO:0000256" key="2">
    <source>
        <dbReference type="ARBA" id="ARBA00007984"/>
    </source>
</evidence>
<dbReference type="Proteomes" id="UP001163046">
    <property type="component" value="Unassembled WGS sequence"/>
</dbReference>
<keyword evidence="6" id="KW-0256">Endoplasmic reticulum</keyword>
<dbReference type="OrthoDB" id="10022292at2759"/>
<dbReference type="PANTHER" id="PTHR13448:SF0">
    <property type="entry name" value="TRANSMEMBRANE PROTEIN 214"/>
    <property type="match status" value="1"/>
</dbReference>
<organism evidence="12 13">
    <name type="scientific">Desmophyllum pertusum</name>
    <dbReference type="NCBI Taxonomy" id="174260"/>
    <lineage>
        <taxon>Eukaryota</taxon>
        <taxon>Metazoa</taxon>
        <taxon>Cnidaria</taxon>
        <taxon>Anthozoa</taxon>
        <taxon>Hexacorallia</taxon>
        <taxon>Scleractinia</taxon>
        <taxon>Caryophylliina</taxon>
        <taxon>Caryophylliidae</taxon>
        <taxon>Desmophyllum</taxon>
    </lineage>
</organism>
<keyword evidence="8" id="KW-0472">Membrane</keyword>